<dbReference type="EMBL" id="CP016094">
    <property type="protein sequence ID" value="AOS44444.1"/>
    <property type="molecule type" value="Genomic_DNA"/>
</dbReference>
<name>A0A1D8AU73_9BACT</name>
<keyword evidence="5" id="KW-1185">Reference proteome</keyword>
<feature type="domain" description="SHSP" evidence="3">
    <location>
        <begin position="42"/>
        <end position="142"/>
    </location>
</feature>
<dbReference type="PROSITE" id="PS01031">
    <property type="entry name" value="SHSP"/>
    <property type="match status" value="1"/>
</dbReference>
<dbReference type="InterPro" id="IPR008978">
    <property type="entry name" value="HSP20-like_chaperone"/>
</dbReference>
<protein>
    <submittedName>
        <fullName evidence="4">Spore protein SP21</fullName>
    </submittedName>
</protein>
<dbReference type="Proteomes" id="UP000095228">
    <property type="component" value="Chromosome"/>
</dbReference>
<dbReference type="RefSeq" id="WP_069961691.1">
    <property type="nucleotide sequence ID" value="NZ_CP016094.1"/>
</dbReference>
<dbReference type="Gene3D" id="2.60.40.790">
    <property type="match status" value="1"/>
</dbReference>
<proteinExistence type="inferred from homology"/>
<dbReference type="OrthoDB" id="9792695at2"/>
<organism evidence="4 5">
    <name type="scientific">Lacunisphaera limnophila</name>
    <dbReference type="NCBI Taxonomy" id="1838286"/>
    <lineage>
        <taxon>Bacteria</taxon>
        <taxon>Pseudomonadati</taxon>
        <taxon>Verrucomicrobiota</taxon>
        <taxon>Opitutia</taxon>
        <taxon>Opitutales</taxon>
        <taxon>Opitutaceae</taxon>
        <taxon>Lacunisphaera</taxon>
    </lineage>
</organism>
<reference evidence="4 5" key="1">
    <citation type="submission" date="2016-06" db="EMBL/GenBank/DDBJ databases">
        <title>Three novel species with peptidoglycan cell walls form the new genus Lacunisphaera gen. nov. in the family Opitutaceae of the verrucomicrobial subdivision 4.</title>
        <authorList>
            <person name="Rast P."/>
            <person name="Gloeckner I."/>
            <person name="Jogler M."/>
            <person name="Boedeker C."/>
            <person name="Jeske O."/>
            <person name="Wiegand S."/>
            <person name="Reinhardt R."/>
            <person name="Schumann P."/>
            <person name="Rohde M."/>
            <person name="Spring S."/>
            <person name="Gloeckner F.O."/>
            <person name="Jogler C."/>
        </authorList>
    </citation>
    <scope>NUCLEOTIDE SEQUENCE [LARGE SCALE GENOMIC DNA]</scope>
    <source>
        <strain evidence="4 5">IG16b</strain>
    </source>
</reference>
<comment type="similarity">
    <text evidence="1 2">Belongs to the small heat shock protein (HSP20) family.</text>
</comment>
<dbReference type="Pfam" id="PF00011">
    <property type="entry name" value="HSP20"/>
    <property type="match status" value="1"/>
</dbReference>
<evidence type="ECO:0000259" key="3">
    <source>
        <dbReference type="PROSITE" id="PS01031"/>
    </source>
</evidence>
<dbReference type="AlphaFoldDB" id="A0A1D8AU73"/>
<dbReference type="STRING" id="1838286.Verru16b_01506"/>
<dbReference type="PANTHER" id="PTHR11527">
    <property type="entry name" value="HEAT-SHOCK PROTEIN 20 FAMILY MEMBER"/>
    <property type="match status" value="1"/>
</dbReference>
<dbReference type="KEGG" id="obg:Verru16b_01506"/>
<evidence type="ECO:0000256" key="2">
    <source>
        <dbReference type="RuleBase" id="RU003616"/>
    </source>
</evidence>
<dbReference type="InterPro" id="IPR002068">
    <property type="entry name" value="A-crystallin/Hsp20_dom"/>
</dbReference>
<dbReference type="SUPFAM" id="SSF49764">
    <property type="entry name" value="HSP20-like chaperones"/>
    <property type="match status" value="1"/>
</dbReference>
<evidence type="ECO:0000313" key="5">
    <source>
        <dbReference type="Proteomes" id="UP000095228"/>
    </source>
</evidence>
<dbReference type="CDD" id="cd06464">
    <property type="entry name" value="ACD_sHsps-like"/>
    <property type="match status" value="1"/>
</dbReference>
<evidence type="ECO:0000256" key="1">
    <source>
        <dbReference type="PROSITE-ProRule" id="PRU00285"/>
    </source>
</evidence>
<evidence type="ECO:0000313" key="4">
    <source>
        <dbReference type="EMBL" id="AOS44444.1"/>
    </source>
</evidence>
<accession>A0A1D8AU73</accession>
<dbReference type="InterPro" id="IPR031107">
    <property type="entry name" value="Small_HSP"/>
</dbReference>
<gene>
    <name evidence="4" type="primary">hspA_1</name>
    <name evidence="4" type="ORF">Verru16b_01506</name>
</gene>
<sequence length="142" mass="15812">MNRIIRYTYPRSANLFANRNPWAGLESEVDRLFESALADLAAPARAPRFPVDLYEDKDNTYVRAELPGVSREAIAVEMVDGYLTIAATRKQGEETFSLNRSVAIPEAVQADKVTAAYENGVLTVTLPKQEQVKPRKINVSVN</sequence>